<name>A0ACB8YIQ6_ARCLA</name>
<evidence type="ECO:0000313" key="2">
    <source>
        <dbReference type="Proteomes" id="UP001055879"/>
    </source>
</evidence>
<sequence>MAEEGNWLFQSSDEEEQAHFTQVSYMAKLDDNDETSKAHSKDENSEVNENSELIESLMVQIHSMKDEFELLKGKLSSEHQTVLSFRDENALLKDKSSGTDLQNSFKSVGFKYSDLNKSYETRKIEFVEFESLFTTPSNESVNNDKIPPETKCKYDEYESDADPSIIPSVSNPITLEPLLVEKVEEEANVTNESCFKNDKMEFVENMTETIFSKIMNASDPDLVSVSKESNSVNGHTSDLMKQIDMLQKSLDEIEDENFDLKFKLEKSLKDNQELCNEINDLIDTLFKNVSMDKQMPNDQSWKVRSNPKFDESTKPSVIYSECPDYLPSTFEKGETSGISRKRLSSKKKTDKVSVSVLDLNGNGVWRTKENKNDCSNVCETDVENSCTQDSDDLRCTSFDEYECQICSDKSKFMTFVIDSGCSRHMTGFKHVLHNYVEEPAGTVRFANSEVEGHVRGYETLDNGVVKIQKVLYVEGLDHNLFSTSHFCDMKYQVRFRTSHCYLEDPDGYEIFRSEHRGNLYYVDFPTLSATRPICLLAKASKAQSWTWNRRLSHQNFRSIAKLQRQELIHMDLCGPMRTASINGKKYVLVMMDDYSRYTWLEFLRNKSDAPELIIAFIKRIQNGIVERKNHILVEVARTMLAYANLPMYLWVEAVATTFFTQNRTTVVKRLNKTAYELINNRKPNIKLLRVFGFRCYILIERQGLSKFDKKVDEGYLGGY</sequence>
<proteinExistence type="predicted"/>
<evidence type="ECO:0000313" key="1">
    <source>
        <dbReference type="EMBL" id="KAI3685189.1"/>
    </source>
</evidence>
<dbReference type="Proteomes" id="UP001055879">
    <property type="component" value="Linkage Group LG12"/>
</dbReference>
<gene>
    <name evidence="1" type="ORF">L6452_34426</name>
</gene>
<protein>
    <submittedName>
        <fullName evidence="1">Uncharacterized protein</fullName>
    </submittedName>
</protein>
<keyword evidence="2" id="KW-1185">Reference proteome</keyword>
<accession>A0ACB8YIQ6</accession>
<dbReference type="EMBL" id="CM042058">
    <property type="protein sequence ID" value="KAI3685189.1"/>
    <property type="molecule type" value="Genomic_DNA"/>
</dbReference>
<reference evidence="1 2" key="2">
    <citation type="journal article" date="2022" name="Mol. Ecol. Resour.">
        <title>The genomes of chicory, endive, great burdock and yacon provide insights into Asteraceae paleo-polyploidization history and plant inulin production.</title>
        <authorList>
            <person name="Fan W."/>
            <person name="Wang S."/>
            <person name="Wang H."/>
            <person name="Wang A."/>
            <person name="Jiang F."/>
            <person name="Liu H."/>
            <person name="Zhao H."/>
            <person name="Xu D."/>
            <person name="Zhang Y."/>
        </authorList>
    </citation>
    <scope>NUCLEOTIDE SEQUENCE [LARGE SCALE GENOMIC DNA]</scope>
    <source>
        <strain evidence="2">cv. Niubang</strain>
    </source>
</reference>
<comment type="caution">
    <text evidence="1">The sequence shown here is derived from an EMBL/GenBank/DDBJ whole genome shotgun (WGS) entry which is preliminary data.</text>
</comment>
<reference evidence="2" key="1">
    <citation type="journal article" date="2022" name="Mol. Ecol. Resour.">
        <title>The genomes of chicory, endive, great burdock and yacon provide insights into Asteraceae palaeo-polyploidization history and plant inulin production.</title>
        <authorList>
            <person name="Fan W."/>
            <person name="Wang S."/>
            <person name="Wang H."/>
            <person name="Wang A."/>
            <person name="Jiang F."/>
            <person name="Liu H."/>
            <person name="Zhao H."/>
            <person name="Xu D."/>
            <person name="Zhang Y."/>
        </authorList>
    </citation>
    <scope>NUCLEOTIDE SEQUENCE [LARGE SCALE GENOMIC DNA]</scope>
    <source>
        <strain evidence="2">cv. Niubang</strain>
    </source>
</reference>
<organism evidence="1 2">
    <name type="scientific">Arctium lappa</name>
    <name type="common">Greater burdock</name>
    <name type="synonym">Lappa major</name>
    <dbReference type="NCBI Taxonomy" id="4217"/>
    <lineage>
        <taxon>Eukaryota</taxon>
        <taxon>Viridiplantae</taxon>
        <taxon>Streptophyta</taxon>
        <taxon>Embryophyta</taxon>
        <taxon>Tracheophyta</taxon>
        <taxon>Spermatophyta</taxon>
        <taxon>Magnoliopsida</taxon>
        <taxon>eudicotyledons</taxon>
        <taxon>Gunneridae</taxon>
        <taxon>Pentapetalae</taxon>
        <taxon>asterids</taxon>
        <taxon>campanulids</taxon>
        <taxon>Asterales</taxon>
        <taxon>Asteraceae</taxon>
        <taxon>Carduoideae</taxon>
        <taxon>Cardueae</taxon>
        <taxon>Arctiinae</taxon>
        <taxon>Arctium</taxon>
    </lineage>
</organism>